<dbReference type="Gene3D" id="3.40.630.30">
    <property type="match status" value="1"/>
</dbReference>
<feature type="region of interest" description="Disordered" evidence="1">
    <location>
        <begin position="38"/>
        <end position="96"/>
    </location>
</feature>
<proteinExistence type="predicted"/>
<evidence type="ECO:0000313" key="3">
    <source>
        <dbReference type="EMBL" id="MBB5838077.1"/>
    </source>
</evidence>
<reference evidence="3 4" key="1">
    <citation type="submission" date="2020-08" db="EMBL/GenBank/DDBJ databases">
        <title>Sequencing the genomes of 1000 actinobacteria strains.</title>
        <authorList>
            <person name="Klenk H.-P."/>
        </authorList>
    </citation>
    <scope>NUCLEOTIDE SEQUENCE [LARGE SCALE GENOMIC DNA]</scope>
    <source>
        <strain evidence="3 4">DSM 28967</strain>
    </source>
</reference>
<keyword evidence="3" id="KW-0687">Ribonucleoprotein</keyword>
<dbReference type="PANTHER" id="PTHR43617">
    <property type="entry name" value="L-AMINO ACID N-ACETYLTRANSFERASE"/>
    <property type="match status" value="1"/>
</dbReference>
<dbReference type="InterPro" id="IPR000182">
    <property type="entry name" value="GNAT_dom"/>
</dbReference>
<evidence type="ECO:0000256" key="1">
    <source>
        <dbReference type="SAM" id="MobiDB-lite"/>
    </source>
</evidence>
<organism evidence="3 4">
    <name type="scientific">Kribbella italica</name>
    <dbReference type="NCBI Taxonomy" id="1540520"/>
    <lineage>
        <taxon>Bacteria</taxon>
        <taxon>Bacillati</taxon>
        <taxon>Actinomycetota</taxon>
        <taxon>Actinomycetes</taxon>
        <taxon>Propionibacteriales</taxon>
        <taxon>Kribbellaceae</taxon>
        <taxon>Kribbella</taxon>
    </lineage>
</organism>
<keyword evidence="3" id="KW-0689">Ribosomal protein</keyword>
<dbReference type="SUPFAM" id="SSF55729">
    <property type="entry name" value="Acyl-CoA N-acyltransferases (Nat)"/>
    <property type="match status" value="1"/>
</dbReference>
<dbReference type="EMBL" id="JACHMY010000001">
    <property type="protein sequence ID" value="MBB5838077.1"/>
    <property type="molecule type" value="Genomic_DNA"/>
</dbReference>
<keyword evidence="4" id="KW-1185">Reference proteome</keyword>
<dbReference type="PROSITE" id="PS51186">
    <property type="entry name" value="GNAT"/>
    <property type="match status" value="1"/>
</dbReference>
<dbReference type="Proteomes" id="UP000549971">
    <property type="component" value="Unassembled WGS sequence"/>
</dbReference>
<feature type="compositionally biased region" description="Pro residues" evidence="1">
    <location>
        <begin position="56"/>
        <end position="69"/>
    </location>
</feature>
<gene>
    <name evidence="3" type="ORF">HDA39_004811</name>
</gene>
<comment type="caution">
    <text evidence="3">The sequence shown here is derived from an EMBL/GenBank/DDBJ whole genome shotgun (WGS) entry which is preliminary data.</text>
</comment>
<dbReference type="InterPro" id="IPR050276">
    <property type="entry name" value="MshD_Acetyltransferase"/>
</dbReference>
<accession>A0A7W9JAB6</accession>
<protein>
    <submittedName>
        <fullName evidence="3">Ribosomal protein S18 acetylase RimI-like enzyme</fullName>
    </submittedName>
</protein>
<dbReference type="AlphaFoldDB" id="A0A7W9JAB6"/>
<evidence type="ECO:0000259" key="2">
    <source>
        <dbReference type="PROSITE" id="PS51186"/>
    </source>
</evidence>
<dbReference type="GO" id="GO:0005840">
    <property type="term" value="C:ribosome"/>
    <property type="evidence" value="ECO:0007669"/>
    <property type="project" value="UniProtKB-KW"/>
</dbReference>
<feature type="domain" description="N-acetyltransferase" evidence="2">
    <location>
        <begin position="100"/>
        <end position="195"/>
    </location>
</feature>
<sequence>MIGPAVTSDQPAVAALDAACFPKDAWSSGSWADEFAREDRQILVAETPPGDSATPPGDPATPPGDPATPPGDSATPPGERSTPPGESSQVVPTADTAGPGSMLGFVVLLVPAAAEDPVDLLRIAVDPAYRRTGLGRRLLTAALEHHPTRTVLLEVAAGNKAAIGLYRGFGFREISRRRGYYAAGEDAVIMQRAGEDS</sequence>
<dbReference type="InterPro" id="IPR016181">
    <property type="entry name" value="Acyl_CoA_acyltransferase"/>
</dbReference>
<dbReference type="RefSeq" id="WP_337925870.1">
    <property type="nucleotide sequence ID" value="NZ_JACHMY010000001.1"/>
</dbReference>
<dbReference type="Pfam" id="PF00583">
    <property type="entry name" value="Acetyltransf_1"/>
    <property type="match status" value="1"/>
</dbReference>
<dbReference type="CDD" id="cd04301">
    <property type="entry name" value="NAT_SF"/>
    <property type="match status" value="1"/>
</dbReference>
<evidence type="ECO:0000313" key="4">
    <source>
        <dbReference type="Proteomes" id="UP000549971"/>
    </source>
</evidence>
<dbReference type="GO" id="GO:0008999">
    <property type="term" value="F:protein-N-terminal-alanine acetyltransferase activity"/>
    <property type="evidence" value="ECO:0007669"/>
    <property type="project" value="TreeGrafter"/>
</dbReference>
<name>A0A7W9JAB6_9ACTN</name>
<dbReference type="PANTHER" id="PTHR43617:SF35">
    <property type="entry name" value="[RIBOSOMAL PROTEIN BS18]-ALANINE N-ACETYLTRANSFERASE"/>
    <property type="match status" value="1"/>
</dbReference>